<dbReference type="PIRSF" id="PIRSF015626">
    <property type="entry name" value="FdhD"/>
    <property type="match status" value="1"/>
</dbReference>
<organism evidence="3 4">
    <name type="scientific">Flavobacterium faecale</name>
    <dbReference type="NCBI Taxonomy" id="1355330"/>
    <lineage>
        <taxon>Bacteria</taxon>
        <taxon>Pseudomonadati</taxon>
        <taxon>Bacteroidota</taxon>
        <taxon>Flavobacteriia</taxon>
        <taxon>Flavobacteriales</taxon>
        <taxon>Flavobacteriaceae</taxon>
        <taxon>Flavobacterium</taxon>
    </lineage>
</organism>
<evidence type="ECO:0000313" key="4">
    <source>
        <dbReference type="Proteomes" id="UP000244527"/>
    </source>
</evidence>
<gene>
    <name evidence="3" type="ORF">FFWV33_06380</name>
</gene>
<evidence type="ECO:0000313" key="3">
    <source>
        <dbReference type="EMBL" id="AWG23578.1"/>
    </source>
</evidence>
<dbReference type="Pfam" id="PF02634">
    <property type="entry name" value="FdhD-NarQ"/>
    <property type="match status" value="1"/>
</dbReference>
<keyword evidence="4" id="KW-1185">Reference proteome</keyword>
<protein>
    <submittedName>
        <fullName evidence="3">Formate dehydrogenase family accessory protein FdhD</fullName>
    </submittedName>
</protein>
<proteinExistence type="predicted"/>
<dbReference type="Proteomes" id="UP000244527">
    <property type="component" value="Chromosome"/>
</dbReference>
<dbReference type="Gene3D" id="3.40.140.10">
    <property type="entry name" value="Cytidine Deaminase, domain 2"/>
    <property type="match status" value="1"/>
</dbReference>
<reference evidence="3 4" key="1">
    <citation type="submission" date="2017-04" db="EMBL/GenBank/DDBJ databases">
        <title>Compelte genome sequence of WV33.</title>
        <authorList>
            <person name="Lee P.C."/>
        </authorList>
    </citation>
    <scope>NUCLEOTIDE SEQUENCE [LARGE SCALE GENOMIC DNA]</scope>
    <source>
        <strain evidence="3 4">WV33</strain>
    </source>
</reference>
<dbReference type="KEGG" id="ffa:FFWV33_06380"/>
<dbReference type="AlphaFoldDB" id="A0A2S1LIN3"/>
<dbReference type="Gene3D" id="3.10.20.10">
    <property type="match status" value="1"/>
</dbReference>
<keyword evidence="1" id="KW-0963">Cytoplasm</keyword>
<dbReference type="SUPFAM" id="SSF53927">
    <property type="entry name" value="Cytidine deaminase-like"/>
    <property type="match status" value="1"/>
</dbReference>
<sequence>MQTVSYEGIKKNAETSELITDFLVVEAPLEISINQSPFTVVMRTPGDDFELIRGLLYVEDIYRATTSLSMEIVSEAPNGFTKIEVTISEDQLGVGYLNKRSLLSVSSCGICGKQQLEDFDRPKVKLSKQQPLNLNKLPEMFALMRLNQETFSLTGGSHAATVFDQEYQMLIIKEDIGRHNAVDKCVGALLLSNQLKKGSFLLVSGRVSYEIITKAFFAKIGTIVAVSACSSLAVDYAKEFGICLIGFSRENKATIYSNP</sequence>
<evidence type="ECO:0000256" key="1">
    <source>
        <dbReference type="ARBA" id="ARBA00022490"/>
    </source>
</evidence>
<keyword evidence="2" id="KW-0501">Molybdenum cofactor biosynthesis</keyword>
<dbReference type="PANTHER" id="PTHR30592:SF1">
    <property type="entry name" value="SULFUR CARRIER PROTEIN FDHD"/>
    <property type="match status" value="1"/>
</dbReference>
<dbReference type="InterPro" id="IPR016193">
    <property type="entry name" value="Cytidine_deaminase-like"/>
</dbReference>
<accession>A0A2S1LIN3</accession>
<dbReference type="InterPro" id="IPR003786">
    <property type="entry name" value="FdhD"/>
</dbReference>
<name>A0A2S1LIN3_9FLAO</name>
<dbReference type="GO" id="GO:0006777">
    <property type="term" value="P:Mo-molybdopterin cofactor biosynthetic process"/>
    <property type="evidence" value="ECO:0007669"/>
    <property type="project" value="UniProtKB-KW"/>
</dbReference>
<dbReference type="NCBIfam" id="TIGR00129">
    <property type="entry name" value="fdhD_narQ"/>
    <property type="match status" value="1"/>
</dbReference>
<dbReference type="EMBL" id="CP020918">
    <property type="protein sequence ID" value="AWG23578.1"/>
    <property type="molecule type" value="Genomic_DNA"/>
</dbReference>
<dbReference type="PANTHER" id="PTHR30592">
    <property type="entry name" value="FORMATE DEHYDROGENASE"/>
    <property type="match status" value="1"/>
</dbReference>
<dbReference type="GO" id="GO:0016783">
    <property type="term" value="F:sulfurtransferase activity"/>
    <property type="evidence" value="ECO:0007669"/>
    <property type="project" value="InterPro"/>
</dbReference>
<dbReference type="OrthoDB" id="9782042at2"/>
<evidence type="ECO:0000256" key="2">
    <source>
        <dbReference type="ARBA" id="ARBA00023150"/>
    </source>
</evidence>